<reference evidence="8 9" key="2">
    <citation type="journal article" date="2018" name="Plant J.">
        <title>The Physcomitrella patens chromosome-scale assembly reveals moss genome structure and evolution.</title>
        <authorList>
            <person name="Lang D."/>
            <person name="Ullrich K.K."/>
            <person name="Murat F."/>
            <person name="Fuchs J."/>
            <person name="Jenkins J."/>
            <person name="Haas F.B."/>
            <person name="Piednoel M."/>
            <person name="Gundlach H."/>
            <person name="Van Bel M."/>
            <person name="Meyberg R."/>
            <person name="Vives C."/>
            <person name="Morata J."/>
            <person name="Symeonidi A."/>
            <person name="Hiss M."/>
            <person name="Muchero W."/>
            <person name="Kamisugi Y."/>
            <person name="Saleh O."/>
            <person name="Blanc G."/>
            <person name="Decker E.L."/>
            <person name="van Gessel N."/>
            <person name="Grimwood J."/>
            <person name="Hayes R.D."/>
            <person name="Graham S.W."/>
            <person name="Gunter L.E."/>
            <person name="McDaniel S.F."/>
            <person name="Hoernstein S.N.W."/>
            <person name="Larsson A."/>
            <person name="Li F.W."/>
            <person name="Perroud P.F."/>
            <person name="Phillips J."/>
            <person name="Ranjan P."/>
            <person name="Rokshar D.S."/>
            <person name="Rothfels C.J."/>
            <person name="Schneider L."/>
            <person name="Shu S."/>
            <person name="Stevenson D.W."/>
            <person name="Thummler F."/>
            <person name="Tillich M."/>
            <person name="Villarreal Aguilar J.C."/>
            <person name="Widiez T."/>
            <person name="Wong G.K."/>
            <person name="Wymore A."/>
            <person name="Zhang Y."/>
            <person name="Zimmer A.D."/>
            <person name="Quatrano R.S."/>
            <person name="Mayer K.F.X."/>
            <person name="Goodstein D."/>
            <person name="Casacuberta J.M."/>
            <person name="Vandepoele K."/>
            <person name="Reski R."/>
            <person name="Cuming A.C."/>
            <person name="Tuskan G.A."/>
            <person name="Maumus F."/>
            <person name="Salse J."/>
            <person name="Schmutz J."/>
            <person name="Rensing S.A."/>
        </authorList>
    </citation>
    <scope>NUCLEOTIDE SEQUENCE [LARGE SCALE GENOMIC DNA]</scope>
    <source>
        <strain evidence="8 9">cv. Gransden 2004</strain>
    </source>
</reference>
<evidence type="ECO:0000256" key="7">
    <source>
        <dbReference type="SAM" id="SignalP"/>
    </source>
</evidence>
<feature type="transmembrane region" description="Helical" evidence="6">
    <location>
        <begin position="88"/>
        <end position="106"/>
    </location>
</feature>
<keyword evidence="5 6" id="KW-0472">Membrane</keyword>
<evidence type="ECO:0000256" key="1">
    <source>
        <dbReference type="ARBA" id="ARBA00004141"/>
    </source>
</evidence>
<dbReference type="PANTHER" id="PTHR10057:SF16">
    <property type="entry name" value="PERIPHERAL-TYPE BENZODIAZEPINE RECEPTOR-RELATED"/>
    <property type="match status" value="1"/>
</dbReference>
<dbReference type="InterPro" id="IPR038330">
    <property type="entry name" value="TspO/MBR-related_sf"/>
</dbReference>
<comment type="similarity">
    <text evidence="2">Belongs to the TspO/BZRP family.</text>
</comment>
<dbReference type="CDD" id="cd15904">
    <property type="entry name" value="TSPO_MBR"/>
    <property type="match status" value="1"/>
</dbReference>
<proteinExistence type="inferred from homology"/>
<dbReference type="InParanoid" id="A0A7I4D3N6"/>
<dbReference type="FunCoup" id="A0A7I4D3N6">
    <property type="interactions" value="95"/>
</dbReference>
<dbReference type="PANTHER" id="PTHR10057">
    <property type="entry name" value="PERIPHERAL-TYPE BENZODIAZEPINE RECEPTOR"/>
    <property type="match status" value="1"/>
</dbReference>
<dbReference type="EnsemblPlants" id="Pp3c26_2060V3.3">
    <property type="protein sequence ID" value="Pp3c26_2060V3.3"/>
    <property type="gene ID" value="Pp3c26_2060"/>
</dbReference>
<name>A0A7I4D3N6_PHYPA</name>
<sequence>MVGCCKMWSLWSIGCLVVAVFVPVAAGFSGTAFGGGGDTEWYKELNKPSWTPPDWVFPVMWTTLYILMGISSWLVWKEGGFAAQGYPLGAYIFQLALNFLWTPIFFGMHRPGYALVEIVILWLAITVTIFLFYPVNPIAAYLLIPYIAWVTVATSLNWYIWLYNGGTDITQPLQSERSAYAK</sequence>
<dbReference type="RefSeq" id="XP_024365991.1">
    <property type="nucleotide sequence ID" value="XM_024510223.2"/>
</dbReference>
<keyword evidence="7" id="KW-0732">Signal</keyword>
<comment type="subcellular location">
    <subcellularLocation>
        <location evidence="1">Membrane</location>
        <topology evidence="1">Multi-pass membrane protein</topology>
    </subcellularLocation>
</comment>
<dbReference type="Gramene" id="Pp3c26_2060V3.3">
    <property type="protein sequence ID" value="Pp3c26_2060V3.3"/>
    <property type="gene ID" value="Pp3c26_2060"/>
</dbReference>
<evidence type="ECO:0000256" key="6">
    <source>
        <dbReference type="SAM" id="Phobius"/>
    </source>
</evidence>
<reference evidence="8" key="3">
    <citation type="submission" date="2020-12" db="UniProtKB">
        <authorList>
            <consortium name="EnsemblPlants"/>
        </authorList>
    </citation>
    <scope>IDENTIFICATION</scope>
</reference>
<feature type="transmembrane region" description="Helical" evidence="6">
    <location>
        <begin position="140"/>
        <end position="161"/>
    </location>
</feature>
<dbReference type="EMBL" id="ABEU02000026">
    <property type="status" value="NOT_ANNOTATED_CDS"/>
    <property type="molecule type" value="Genomic_DNA"/>
</dbReference>
<dbReference type="Gene3D" id="1.20.1260.100">
    <property type="entry name" value="TspO/MBR protein"/>
    <property type="match status" value="1"/>
</dbReference>
<evidence type="ECO:0008006" key="10">
    <source>
        <dbReference type="Google" id="ProtNLM"/>
    </source>
</evidence>
<feature type="transmembrane region" description="Helical" evidence="6">
    <location>
        <begin position="112"/>
        <end position="133"/>
    </location>
</feature>
<evidence type="ECO:0000313" key="8">
    <source>
        <dbReference type="EnsemblPlants" id="Pp3c26_2060V3.3"/>
    </source>
</evidence>
<dbReference type="KEGG" id="ppp:112277655"/>
<dbReference type="Pfam" id="PF03073">
    <property type="entry name" value="TspO_MBR"/>
    <property type="match status" value="1"/>
</dbReference>
<dbReference type="AlphaFoldDB" id="A0A7I4D3N6"/>
<evidence type="ECO:0000256" key="5">
    <source>
        <dbReference type="ARBA" id="ARBA00023136"/>
    </source>
</evidence>
<organism evidence="8 9">
    <name type="scientific">Physcomitrium patens</name>
    <name type="common">Spreading-leaved earth moss</name>
    <name type="synonym">Physcomitrella patens</name>
    <dbReference type="NCBI Taxonomy" id="3218"/>
    <lineage>
        <taxon>Eukaryota</taxon>
        <taxon>Viridiplantae</taxon>
        <taxon>Streptophyta</taxon>
        <taxon>Embryophyta</taxon>
        <taxon>Bryophyta</taxon>
        <taxon>Bryophytina</taxon>
        <taxon>Bryopsida</taxon>
        <taxon>Funariidae</taxon>
        <taxon>Funariales</taxon>
        <taxon>Funariaceae</taxon>
        <taxon>Physcomitrium</taxon>
    </lineage>
</organism>
<evidence type="ECO:0000313" key="9">
    <source>
        <dbReference type="Proteomes" id="UP000006727"/>
    </source>
</evidence>
<dbReference type="Proteomes" id="UP000006727">
    <property type="component" value="Chromosome 26"/>
</dbReference>
<keyword evidence="3 6" id="KW-0812">Transmembrane</keyword>
<keyword evidence="9" id="KW-1185">Reference proteome</keyword>
<protein>
    <recommendedName>
        <fullName evidence="10">Translocator protein</fullName>
    </recommendedName>
</protein>
<dbReference type="PIRSF" id="PIRSF005859">
    <property type="entry name" value="PBR"/>
    <property type="match status" value="1"/>
</dbReference>
<feature type="signal peptide" evidence="7">
    <location>
        <begin position="1"/>
        <end position="27"/>
    </location>
</feature>
<dbReference type="GO" id="GO:0016020">
    <property type="term" value="C:membrane"/>
    <property type="evidence" value="ECO:0000318"/>
    <property type="project" value="GO_Central"/>
</dbReference>
<gene>
    <name evidence="8" type="primary">LOC112277655</name>
</gene>
<dbReference type="GeneID" id="112277655"/>
<dbReference type="OMA" id="WSWLFFG"/>
<reference evidence="8 9" key="1">
    <citation type="journal article" date="2008" name="Science">
        <title>The Physcomitrella genome reveals evolutionary insights into the conquest of land by plants.</title>
        <authorList>
            <person name="Rensing S."/>
            <person name="Lang D."/>
            <person name="Zimmer A."/>
            <person name="Terry A."/>
            <person name="Salamov A."/>
            <person name="Shapiro H."/>
            <person name="Nishiyama T."/>
            <person name="Perroud P.-F."/>
            <person name="Lindquist E."/>
            <person name="Kamisugi Y."/>
            <person name="Tanahashi T."/>
            <person name="Sakakibara K."/>
            <person name="Fujita T."/>
            <person name="Oishi K."/>
            <person name="Shin-I T."/>
            <person name="Kuroki Y."/>
            <person name="Toyoda A."/>
            <person name="Suzuki Y."/>
            <person name="Hashimoto A."/>
            <person name="Yamaguchi K."/>
            <person name="Sugano A."/>
            <person name="Kohara Y."/>
            <person name="Fujiyama A."/>
            <person name="Anterola A."/>
            <person name="Aoki S."/>
            <person name="Ashton N."/>
            <person name="Barbazuk W.B."/>
            <person name="Barker E."/>
            <person name="Bennetzen J."/>
            <person name="Bezanilla M."/>
            <person name="Blankenship R."/>
            <person name="Cho S.H."/>
            <person name="Dutcher S."/>
            <person name="Estelle M."/>
            <person name="Fawcett J.A."/>
            <person name="Gundlach H."/>
            <person name="Hanada K."/>
            <person name="Heyl A."/>
            <person name="Hicks K.A."/>
            <person name="Hugh J."/>
            <person name="Lohr M."/>
            <person name="Mayer K."/>
            <person name="Melkozernov A."/>
            <person name="Murata T."/>
            <person name="Nelson D."/>
            <person name="Pils B."/>
            <person name="Prigge M."/>
            <person name="Reiss B."/>
            <person name="Renner T."/>
            <person name="Rombauts S."/>
            <person name="Rushton P."/>
            <person name="Sanderfoot A."/>
            <person name="Schween G."/>
            <person name="Shiu S.-H."/>
            <person name="Stueber K."/>
            <person name="Theodoulou F.L."/>
            <person name="Tu H."/>
            <person name="Van de Peer Y."/>
            <person name="Verrier P.J."/>
            <person name="Waters E."/>
            <person name="Wood A."/>
            <person name="Yang L."/>
            <person name="Cove D."/>
            <person name="Cuming A."/>
            <person name="Hasebe M."/>
            <person name="Lucas S."/>
            <person name="Mishler D.B."/>
            <person name="Reski R."/>
            <person name="Grigoriev I."/>
            <person name="Quatrano R.S."/>
            <person name="Boore J.L."/>
        </authorList>
    </citation>
    <scope>NUCLEOTIDE SEQUENCE [LARGE SCALE GENOMIC DNA]</scope>
    <source>
        <strain evidence="8 9">cv. Gransden 2004</strain>
    </source>
</reference>
<dbReference type="FunFam" id="1.20.1260.100:FF:000001">
    <property type="entry name" value="translocator protein 2"/>
    <property type="match status" value="1"/>
</dbReference>
<accession>A0A7I4D3N6</accession>
<keyword evidence="4 6" id="KW-1133">Transmembrane helix</keyword>
<feature type="chain" id="PRO_5029695483" description="Translocator protein" evidence="7">
    <location>
        <begin position="28"/>
        <end position="182"/>
    </location>
</feature>
<evidence type="ECO:0000256" key="2">
    <source>
        <dbReference type="ARBA" id="ARBA00007524"/>
    </source>
</evidence>
<dbReference type="OrthoDB" id="8841220at2759"/>
<evidence type="ECO:0000256" key="3">
    <source>
        <dbReference type="ARBA" id="ARBA00022692"/>
    </source>
</evidence>
<feature type="transmembrane region" description="Helical" evidence="6">
    <location>
        <begin position="58"/>
        <end position="76"/>
    </location>
</feature>
<evidence type="ECO:0000256" key="4">
    <source>
        <dbReference type="ARBA" id="ARBA00022989"/>
    </source>
</evidence>
<dbReference type="InterPro" id="IPR004307">
    <property type="entry name" value="TspO_MBR"/>
</dbReference>